<dbReference type="GO" id="GO:0006302">
    <property type="term" value="P:double-strand break repair"/>
    <property type="evidence" value="ECO:0007669"/>
    <property type="project" value="TreeGrafter"/>
</dbReference>
<evidence type="ECO:0000313" key="3">
    <source>
        <dbReference type="Proteomes" id="UP000068210"/>
    </source>
</evidence>
<feature type="domain" description="ATPase AAA-type core" evidence="1">
    <location>
        <begin position="146"/>
        <end position="313"/>
    </location>
</feature>
<keyword evidence="3" id="KW-1185">Reference proteome</keyword>
<dbReference type="PANTHER" id="PTHR32182:SF23">
    <property type="entry name" value="ATP BINDING PROTEIN"/>
    <property type="match status" value="1"/>
</dbReference>
<dbReference type="Gene3D" id="3.40.50.300">
    <property type="entry name" value="P-loop containing nucleotide triphosphate hydrolases"/>
    <property type="match status" value="2"/>
</dbReference>
<organism evidence="2 3">
    <name type="scientific">Azotobacter chroococcum NCIMB 8003</name>
    <dbReference type="NCBI Taxonomy" id="1328314"/>
    <lineage>
        <taxon>Bacteria</taxon>
        <taxon>Pseudomonadati</taxon>
        <taxon>Pseudomonadota</taxon>
        <taxon>Gammaproteobacteria</taxon>
        <taxon>Pseudomonadales</taxon>
        <taxon>Pseudomonadaceae</taxon>
        <taxon>Azotobacter</taxon>
    </lineage>
</organism>
<dbReference type="InterPro" id="IPR027417">
    <property type="entry name" value="P-loop_NTPase"/>
</dbReference>
<dbReference type="InterPro" id="IPR003959">
    <property type="entry name" value="ATPase_AAA_core"/>
</dbReference>
<dbReference type="PANTHER" id="PTHR32182">
    <property type="entry name" value="DNA REPLICATION AND REPAIR PROTEIN RECF"/>
    <property type="match status" value="1"/>
</dbReference>
<dbReference type="GO" id="GO:0005524">
    <property type="term" value="F:ATP binding"/>
    <property type="evidence" value="ECO:0007669"/>
    <property type="project" value="InterPro"/>
</dbReference>
<gene>
    <name evidence="2" type="ORF">Achr_d400</name>
</gene>
<dbReference type="RefSeq" id="WP_040107134.1">
    <property type="nucleotide sequence ID" value="NZ_CP010419.1"/>
</dbReference>
<dbReference type="KEGG" id="acx:Achr_d400"/>
<evidence type="ECO:0000313" key="2">
    <source>
        <dbReference type="EMBL" id="AJE23575.1"/>
    </source>
</evidence>
<dbReference type="AlphaFoldDB" id="A0A0C4WUJ2"/>
<keyword evidence="2" id="KW-0614">Plasmid</keyword>
<dbReference type="GO" id="GO:0016887">
    <property type="term" value="F:ATP hydrolysis activity"/>
    <property type="evidence" value="ECO:0007669"/>
    <property type="project" value="InterPro"/>
</dbReference>
<geneLocation type="plasmid" evidence="2 3">
    <name>pAcX50d</name>
</geneLocation>
<dbReference type="Pfam" id="PF13304">
    <property type="entry name" value="AAA_21"/>
    <property type="match status" value="1"/>
</dbReference>
<dbReference type="HOGENOM" id="CLU_030088_0_0_6"/>
<dbReference type="Proteomes" id="UP000068210">
    <property type="component" value="Plasmid pAcX50d"/>
</dbReference>
<sequence length="433" mass="48930">MLNSLMLEGVGPAERLDIEFKPRLNFLTGDNGLGKSFVLDIAWWSLTRTWARGVMAAPRLDAKQSSIDYCYTGSAGPFAYKSRFDHQSQQWSVKQGRPAVPGVVIYAGVDGSFSVWDPARNYWKAEKEDTASPSRPRSFDFTPDEVWNGLLSSDGKTQLCNGLIHDWVLWQEGGKPAFDDLVKVLDALSPSGVEKLRPGQPMRVGDSVKEQPSLHMPYGQDVPLLHASAGMRRITALAYLLVWTWREHQLAHERYRVPQAREIIFLIDEIECHLHPQWQRRIVPALLNVMNALTGTRDVPVQLLAATHSPLVLTSVEPEFDRERDCIWDFDLIDGEVQAALYPYSRKGDVNAWLSSEVFNLKEPSSVPAEEALEQARAFLREVAATQQPLTTEQKQKLQDIDEKLRASLSDVDAFWIRWSQFREQQVGQACSG</sequence>
<dbReference type="SUPFAM" id="SSF52540">
    <property type="entry name" value="P-loop containing nucleoside triphosphate hydrolases"/>
    <property type="match status" value="1"/>
</dbReference>
<accession>A0A0C4WUJ2</accession>
<dbReference type="GO" id="GO:0000731">
    <property type="term" value="P:DNA synthesis involved in DNA repair"/>
    <property type="evidence" value="ECO:0007669"/>
    <property type="project" value="TreeGrafter"/>
</dbReference>
<name>A0A0C4WUJ2_9GAMM</name>
<evidence type="ECO:0000259" key="1">
    <source>
        <dbReference type="Pfam" id="PF13304"/>
    </source>
</evidence>
<dbReference type="EMBL" id="CP010419">
    <property type="protein sequence ID" value="AJE23575.1"/>
    <property type="molecule type" value="Genomic_DNA"/>
</dbReference>
<protein>
    <recommendedName>
        <fullName evidence="1">ATPase AAA-type core domain-containing protein</fullName>
    </recommendedName>
</protein>
<proteinExistence type="predicted"/>
<reference evidence="2 3" key="1">
    <citation type="journal article" date="2015" name="PLoS ONE">
        <title>Azotobacter Genomes: The Genome of Azotobacter chroococcum NCIMB 8003 (ATCC 4412).</title>
        <authorList>
            <person name="Robson R.L."/>
            <person name="Jones R."/>
            <person name="Robson R.M."/>
            <person name="Schwartz A."/>
            <person name="Richardson T.H."/>
        </authorList>
    </citation>
    <scope>NUCLEOTIDE SEQUENCE [LARGE SCALE GENOMIC DNA]</scope>
    <source>
        <strain evidence="2 3">NCIMB 8003</strain>
        <plasmid evidence="3">Plasmid pAcX50d</plasmid>
    </source>
</reference>